<reference evidence="2" key="1">
    <citation type="submission" date="2020-11" db="EMBL/GenBank/DDBJ databases">
        <title>Kefir isolates.</title>
        <authorList>
            <person name="Marcisauskas S."/>
            <person name="Kim Y."/>
            <person name="Blasche S."/>
        </authorList>
    </citation>
    <scope>NUCLEOTIDE SEQUENCE</scope>
    <source>
        <strain evidence="2">Olga-1</strain>
    </source>
</reference>
<feature type="transmembrane region" description="Helical" evidence="1">
    <location>
        <begin position="75"/>
        <end position="92"/>
    </location>
</feature>
<proteinExistence type="predicted"/>
<feature type="transmembrane region" description="Helical" evidence="1">
    <location>
        <begin position="12"/>
        <end position="32"/>
    </location>
</feature>
<name>A0A9P6WMP8_9ASCO</name>
<accession>A0A9P6WMP8</accession>
<comment type="caution">
    <text evidence="2">The sequence shown here is derived from an EMBL/GenBank/DDBJ whole genome shotgun (WGS) entry which is preliminary data.</text>
</comment>
<evidence type="ECO:0000256" key="1">
    <source>
        <dbReference type="SAM" id="Phobius"/>
    </source>
</evidence>
<protein>
    <submittedName>
        <fullName evidence="2">Uncharacterized protein</fullName>
    </submittedName>
</protein>
<dbReference type="AlphaFoldDB" id="A0A9P6WMP8"/>
<dbReference type="EMBL" id="PUHW01000062">
    <property type="protein sequence ID" value="KAG0689756.1"/>
    <property type="molecule type" value="Genomic_DNA"/>
</dbReference>
<keyword evidence="1" id="KW-0812">Transmembrane</keyword>
<keyword evidence="1" id="KW-0472">Membrane</keyword>
<feature type="transmembrane region" description="Helical" evidence="1">
    <location>
        <begin position="38"/>
        <end position="63"/>
    </location>
</feature>
<evidence type="ECO:0000313" key="3">
    <source>
        <dbReference type="Proteomes" id="UP000697127"/>
    </source>
</evidence>
<organism evidence="2 3">
    <name type="scientific">Pichia californica</name>
    <dbReference type="NCBI Taxonomy" id="460514"/>
    <lineage>
        <taxon>Eukaryota</taxon>
        <taxon>Fungi</taxon>
        <taxon>Dikarya</taxon>
        <taxon>Ascomycota</taxon>
        <taxon>Saccharomycotina</taxon>
        <taxon>Pichiomycetes</taxon>
        <taxon>Pichiales</taxon>
        <taxon>Pichiaceae</taxon>
        <taxon>Pichia</taxon>
    </lineage>
</organism>
<sequence>MTDLLHIKDTSWYCTIILTLVSGTLSVAILSKQSDIDIPLIIFTAFEWLSSICSIINLVFIHFKIIPNKIFYVNFFNRFCVIASTTLGIYWIDNIILKNLTVNNLNLRQLKLSFITIFIVSVLFKSVIFLNVLLNNSLISNINDEDPSPSDLESGYATTYKESVSNIPSVITHSIPSTNSVIKLKSSLQTLVSKQEMENTIKSPIIKNPQNILENSISKPKEACNQLNLQCAELFNIPSRCETTVTTDNSNGNLNTNQFQNLDSSNILFRKPQLLNHVNLENNIPLMLKAEEIPNNNVNKNHDINDSVASVVLKPSSFQFPRHDISQINGYHNSKCNLILDEKNNQYDEDREIQMLNICEPINIPDFSENVKFHNNSIKNISLKTWNENLELVTNEHAINSQNLFKRNLNSDIIGAQEGQNKSEYHQTFFSNNNKKDNSLDIQSLGSEFDNCLFDELNKEIRENGSHQSQIQLQQSMPNLKFNSKNNSVVRRGGSFSKVIRGSMSSSNINNRYVKNKSSYSSLNLNITHQKSNSLSAISMSKTKSRSRSHSPLKRFRSFKDNLQLTPRNSKHISEAIAPTSDDFELDLNIANLIRKSPKKKTSIRSITSKSGIRRMSVTSPTRNDLIVPLQDLSSSSPISLGNDFSLSFGEISPSIQAKIREKSPFNNKKHFKDSTDEFFSLNRMKNQRVFSAVSSTNKSSISNNSVPSGYYGEYDKEKWRVFKKVHNDQFFSPPLTTTP</sequence>
<feature type="transmembrane region" description="Helical" evidence="1">
    <location>
        <begin position="112"/>
        <end position="134"/>
    </location>
</feature>
<keyword evidence="3" id="KW-1185">Reference proteome</keyword>
<keyword evidence="1" id="KW-1133">Transmembrane helix</keyword>
<evidence type="ECO:0000313" key="2">
    <source>
        <dbReference type="EMBL" id="KAG0689756.1"/>
    </source>
</evidence>
<dbReference type="Proteomes" id="UP000697127">
    <property type="component" value="Unassembled WGS sequence"/>
</dbReference>
<gene>
    <name evidence="2" type="ORF">C6P40_004511</name>
</gene>